<accession>A0A553QID5</accession>
<gene>
    <name evidence="2" type="ORF">DNTS_011614</name>
</gene>
<sequence length="188" mass="20455">MNLSSPRHLPTDPRRFLLEFPYLPRVTPGLGTDTTEALVYLLSLPAFQKSRAEEALSAASIRAGPGEAITFPDYLKQCAAAHFLPLDPCPSHRARAAGRENQNPVDTDILRAGRSSSIRGQPCSDPALTTSYFRAVDTRETGPGTPLLLLLPSPSSSAHLPRVGQKRIHLKGTDRDTPTRSDSGKWTM</sequence>
<comment type="caution">
    <text evidence="2">The sequence shown here is derived from an EMBL/GenBank/DDBJ whole genome shotgun (WGS) entry which is preliminary data.</text>
</comment>
<evidence type="ECO:0000313" key="3">
    <source>
        <dbReference type="Proteomes" id="UP000316079"/>
    </source>
</evidence>
<dbReference type="Proteomes" id="UP000316079">
    <property type="component" value="Unassembled WGS sequence"/>
</dbReference>
<feature type="compositionally biased region" description="Basic and acidic residues" evidence="1">
    <location>
        <begin position="171"/>
        <end position="188"/>
    </location>
</feature>
<keyword evidence="3" id="KW-1185">Reference proteome</keyword>
<dbReference type="OrthoDB" id="9368434at2759"/>
<dbReference type="EMBL" id="SRMA01025943">
    <property type="protein sequence ID" value="TRY89677.1"/>
    <property type="molecule type" value="Genomic_DNA"/>
</dbReference>
<evidence type="ECO:0000256" key="1">
    <source>
        <dbReference type="SAM" id="MobiDB-lite"/>
    </source>
</evidence>
<protein>
    <submittedName>
        <fullName evidence="2">Uncharacterized protein</fullName>
    </submittedName>
</protein>
<name>A0A553QID5_9TELE</name>
<feature type="region of interest" description="Disordered" evidence="1">
    <location>
        <begin position="152"/>
        <end position="188"/>
    </location>
</feature>
<dbReference type="AlphaFoldDB" id="A0A553QID5"/>
<evidence type="ECO:0000313" key="2">
    <source>
        <dbReference type="EMBL" id="TRY89677.1"/>
    </source>
</evidence>
<reference evidence="2 3" key="1">
    <citation type="journal article" date="2019" name="Sci. Data">
        <title>Hybrid genome assembly and annotation of Danionella translucida.</title>
        <authorList>
            <person name="Kadobianskyi M."/>
            <person name="Schulze L."/>
            <person name="Schuelke M."/>
            <person name="Judkewitz B."/>
        </authorList>
    </citation>
    <scope>NUCLEOTIDE SEQUENCE [LARGE SCALE GENOMIC DNA]</scope>
    <source>
        <strain evidence="2 3">Bolton</strain>
    </source>
</reference>
<proteinExistence type="predicted"/>
<feature type="compositionally biased region" description="Low complexity" evidence="1">
    <location>
        <begin position="152"/>
        <end position="161"/>
    </location>
</feature>
<organism evidence="2 3">
    <name type="scientific">Danionella cerebrum</name>
    <dbReference type="NCBI Taxonomy" id="2873325"/>
    <lineage>
        <taxon>Eukaryota</taxon>
        <taxon>Metazoa</taxon>
        <taxon>Chordata</taxon>
        <taxon>Craniata</taxon>
        <taxon>Vertebrata</taxon>
        <taxon>Euteleostomi</taxon>
        <taxon>Actinopterygii</taxon>
        <taxon>Neopterygii</taxon>
        <taxon>Teleostei</taxon>
        <taxon>Ostariophysi</taxon>
        <taxon>Cypriniformes</taxon>
        <taxon>Danionidae</taxon>
        <taxon>Danioninae</taxon>
        <taxon>Danionella</taxon>
    </lineage>
</organism>